<accession>A0A336KQD2</accession>
<name>A0A336KQD2_CULSO</name>
<dbReference type="VEuPathDB" id="VectorBase:CSON014464"/>
<reference evidence="3" key="2">
    <citation type="submission" date="2018-07" db="EMBL/GenBank/DDBJ databases">
        <authorList>
            <person name="Quirk P.G."/>
            <person name="Krulwich T.A."/>
        </authorList>
    </citation>
    <scope>NUCLEOTIDE SEQUENCE</scope>
</reference>
<reference evidence="2" key="1">
    <citation type="submission" date="2018-04" db="EMBL/GenBank/DDBJ databases">
        <authorList>
            <person name="Go L.Y."/>
            <person name="Mitchell J.A."/>
        </authorList>
    </citation>
    <scope>NUCLEOTIDE SEQUENCE</scope>
    <source>
        <tissue evidence="2">Whole organism</tissue>
    </source>
</reference>
<dbReference type="PANTHER" id="PTHR10773">
    <property type="entry name" value="DNA-DIRECTED RNA POLYMERASES I, II, AND III SUBUNIT RPABC2"/>
    <property type="match status" value="1"/>
</dbReference>
<organism evidence="2">
    <name type="scientific">Culicoides sonorensis</name>
    <name type="common">Biting midge</name>
    <dbReference type="NCBI Taxonomy" id="179676"/>
    <lineage>
        <taxon>Eukaryota</taxon>
        <taxon>Metazoa</taxon>
        <taxon>Ecdysozoa</taxon>
        <taxon>Arthropoda</taxon>
        <taxon>Hexapoda</taxon>
        <taxon>Insecta</taxon>
        <taxon>Pterygota</taxon>
        <taxon>Neoptera</taxon>
        <taxon>Endopterygota</taxon>
        <taxon>Diptera</taxon>
        <taxon>Nematocera</taxon>
        <taxon>Chironomoidea</taxon>
        <taxon>Ceratopogonidae</taxon>
        <taxon>Ceratopogoninae</taxon>
        <taxon>Culicoides</taxon>
        <taxon>Monoculicoides</taxon>
    </lineage>
</organism>
<dbReference type="EMBL" id="UFQT01000810">
    <property type="protein sequence ID" value="SSX27359.1"/>
    <property type="molecule type" value="Genomic_DNA"/>
</dbReference>
<dbReference type="AlphaFoldDB" id="A0A336KQD2"/>
<sequence length="590" mass="69037">MALRAIQLYETTSFEFSKEETTPTKAQSLKSTKKKVKKHERDQLKKERHRKILKQCVCKNPCFNKISKDTQVTINEDYWNADFRGKKEFIKKYVSKELVQSRRACNTQSPKKSATFKYELTDESGVKQTVCRSFFLNSLGFDKSNNKLIYAAFPKNNRDILNDNRGKHKRDSSLRDEIKSHIMSFEPEIAHYRREHAPQRLYLPSDLSAATMYNHYKETHRGTNHAKYRLYTQMIRELNISFAKLGIEECEVCAIFKIHENASGHSRDDLPNFDNCVQCELWFVHNEKAKIARLEYKRDKEIENGQTIVYAVDLQKVVFLPRMDSFKEAIFAPRIKTFNETFAEVGGGKVVAVLWNESISGRKSEDILSTFDKVLNIHKNDEKVVFWLDNCTGQNKNWSLFIHICLIVNSKQFSIKQVEFKFFEAGHTFMAADSFHHQVEKSMKKYNNGHVVTFDDFVKCVKSAKKTGQTKVIELNFKDFFMPTITLTQYYLNKLTPRPKIDDIKHVIFKKGSYQIDYCDRVNGENFIQMKIIPPKDLKKINLPKFNLYDTIKRKHKPDGIDAEKKKKLLKLTKLMNESDANYYVNLPES</sequence>
<feature type="domain" description="DUF7869" evidence="1">
    <location>
        <begin position="381"/>
        <end position="484"/>
    </location>
</feature>
<dbReference type="Pfam" id="PF25273">
    <property type="entry name" value="DUF7869"/>
    <property type="match status" value="1"/>
</dbReference>
<evidence type="ECO:0000313" key="3">
    <source>
        <dbReference type="EMBL" id="SSX27359.1"/>
    </source>
</evidence>
<evidence type="ECO:0000313" key="2">
    <source>
        <dbReference type="EMBL" id="SSX07016.1"/>
    </source>
</evidence>
<dbReference type="InterPro" id="IPR057191">
    <property type="entry name" value="DUF7869"/>
</dbReference>
<dbReference type="PANTHER" id="PTHR10773:SF19">
    <property type="match status" value="1"/>
</dbReference>
<evidence type="ECO:0000259" key="1">
    <source>
        <dbReference type="Pfam" id="PF25273"/>
    </source>
</evidence>
<protein>
    <submittedName>
        <fullName evidence="2">CSON014464 protein</fullName>
    </submittedName>
</protein>
<dbReference type="EMBL" id="UFQS01000810">
    <property type="protein sequence ID" value="SSX07016.1"/>
    <property type="molecule type" value="Genomic_DNA"/>
</dbReference>
<proteinExistence type="predicted"/>
<gene>
    <name evidence="2" type="primary">CSON014464</name>
</gene>
<dbReference type="OMA" id="HENASGH"/>